<keyword evidence="3" id="KW-1185">Reference proteome</keyword>
<accession>A0A7U7J2R9</accession>
<keyword evidence="1" id="KW-1133">Transmembrane helix</keyword>
<gene>
    <name evidence="2" type="ORF">BN874_1300018</name>
</gene>
<reference evidence="2 3" key="1">
    <citation type="journal article" date="2014" name="ISME J.">
        <title>Candidatus Competibacter-lineage genomes retrieved from metagenomes reveal functional metabolic diversity.</title>
        <authorList>
            <person name="McIlroy S.J."/>
            <person name="Albertsen M."/>
            <person name="Andresen E.K."/>
            <person name="Saunders A.M."/>
            <person name="Kristiansen R."/>
            <person name="Stokholm-Bjerregaard M."/>
            <person name="Nielsen K.L."/>
            <person name="Nielsen P.H."/>
        </authorList>
    </citation>
    <scope>NUCLEOTIDE SEQUENCE [LARGE SCALE GENOMIC DNA]</scope>
    <source>
        <strain evidence="2 3">Run_B_J11</strain>
    </source>
</reference>
<dbReference type="Proteomes" id="UP000019184">
    <property type="component" value="Unassembled WGS sequence"/>
</dbReference>
<evidence type="ECO:0000313" key="2">
    <source>
        <dbReference type="EMBL" id="CDH43767.1"/>
    </source>
</evidence>
<proteinExistence type="predicted"/>
<sequence length="85" mass="9647">MAEAPRQTTANANAWMDISSKRIILGVFIVMILATVFYRRSRLMITMRPDSENRWQLFGESFNVTAGFIAILTCWLLGQNGDVGY</sequence>
<evidence type="ECO:0000256" key="1">
    <source>
        <dbReference type="SAM" id="Phobius"/>
    </source>
</evidence>
<feature type="transmembrane region" description="Helical" evidence="1">
    <location>
        <begin position="61"/>
        <end position="78"/>
    </location>
</feature>
<name>A0A7U7J2R9_9GAMM</name>
<keyword evidence="1" id="KW-0472">Membrane</keyword>
<feature type="transmembrane region" description="Helical" evidence="1">
    <location>
        <begin position="23"/>
        <end position="40"/>
    </location>
</feature>
<comment type="caution">
    <text evidence="2">The sequence shown here is derived from an EMBL/GenBank/DDBJ whole genome shotgun (WGS) entry which is preliminary data.</text>
</comment>
<dbReference type="AlphaFoldDB" id="A0A7U7J2R9"/>
<organism evidence="2 3">
    <name type="scientific">Candidatus Contendobacter odensis Run_B_J11</name>
    <dbReference type="NCBI Taxonomy" id="1400861"/>
    <lineage>
        <taxon>Bacteria</taxon>
        <taxon>Pseudomonadati</taxon>
        <taxon>Pseudomonadota</taxon>
        <taxon>Gammaproteobacteria</taxon>
        <taxon>Candidatus Competibacteraceae</taxon>
        <taxon>Candidatus Contendibacter</taxon>
    </lineage>
</organism>
<keyword evidence="1" id="KW-0812">Transmembrane</keyword>
<dbReference type="EMBL" id="CBTK010000036">
    <property type="protein sequence ID" value="CDH43767.1"/>
    <property type="molecule type" value="Genomic_DNA"/>
</dbReference>
<protein>
    <submittedName>
        <fullName evidence="2">Uncharacterized protein</fullName>
    </submittedName>
</protein>
<evidence type="ECO:0000313" key="3">
    <source>
        <dbReference type="Proteomes" id="UP000019184"/>
    </source>
</evidence>